<accession>A0A7I8KEJ8</accession>
<feature type="compositionally biased region" description="Basic residues" evidence="1">
    <location>
        <begin position="415"/>
        <end position="425"/>
    </location>
</feature>
<dbReference type="EMBL" id="LR746268">
    <property type="protein sequence ID" value="CAA7396200.1"/>
    <property type="molecule type" value="Genomic_DNA"/>
</dbReference>
<name>A0A7I8KEJ8_SPIIN</name>
<sequence length="541" mass="57046">MEDDVRSSMPSARRRLRLYFHSRLSWVGFSQSERRLSNQRRCPEGEGTHGGLRRKSSSSEKSVQRRKTIRKHRRNLDRRSPPCRRRRDGDLDAVVVDVPLDELAEAGGEVGGGLVAEVPVGEAYVGVGVGDVPISGHPHDVLLGLHPEQALQDGHQARYRHRRGVAEVVHPELRRPALLPTAGHAGALLGGVEGPQAALYDVVDEGEVPRHLPLAVGGLEDGDLLPLQDVLGEEEVGHVGPPPGPVHGEEAEPGEGEPVDMVVDRGGAVGAVGLGEGVGLVEPVDGGGRSPDDGRLRVGTLGGGLQQRHEAGDVGLDVGLRVAHGVAHAGLRGEVQDVREGDDVEELGEEGSIVDVALHHEDTALGEQHLAAPLQRGVVVGVEVIEPQHAVAALLQGQRAVGAHEARGAGDQHRHPPRPVRRRGLPHLALPRGAPHGGAAPGVEGRGQEAPMGGVGDAGRGVGGGQRGIVDGEEEDEDEGGEEGAAEDELRRRRYVEDREAVAAAVESAIGKGGGRQGTDESSFPFSLSSQRMQEGGRRWI</sequence>
<evidence type="ECO:0000313" key="2">
    <source>
        <dbReference type="EMBL" id="CAA7396200.1"/>
    </source>
</evidence>
<feature type="region of interest" description="Disordered" evidence="1">
    <location>
        <begin position="236"/>
        <end position="257"/>
    </location>
</feature>
<feature type="compositionally biased region" description="Basic residues" evidence="1">
    <location>
        <begin position="64"/>
        <end position="86"/>
    </location>
</feature>
<reference evidence="2" key="1">
    <citation type="submission" date="2020-02" db="EMBL/GenBank/DDBJ databases">
        <authorList>
            <person name="Scholz U."/>
            <person name="Mascher M."/>
            <person name="Fiebig A."/>
        </authorList>
    </citation>
    <scope>NUCLEOTIDE SEQUENCE</scope>
</reference>
<feature type="region of interest" description="Disordered" evidence="1">
    <location>
        <begin position="35"/>
        <end position="88"/>
    </location>
</feature>
<gene>
    <name evidence="2" type="ORF">SI8410_05006863</name>
</gene>
<feature type="compositionally biased region" description="Basic and acidic residues" evidence="1">
    <location>
        <begin position="35"/>
        <end position="47"/>
    </location>
</feature>
<feature type="region of interest" description="Disordered" evidence="1">
    <location>
        <begin position="405"/>
        <end position="494"/>
    </location>
</feature>
<feature type="compositionally biased region" description="Acidic residues" evidence="1">
    <location>
        <begin position="471"/>
        <end position="487"/>
    </location>
</feature>
<dbReference type="AlphaFoldDB" id="A0A7I8KEJ8"/>
<feature type="compositionally biased region" description="Gly residues" evidence="1">
    <location>
        <begin position="453"/>
        <end position="467"/>
    </location>
</feature>
<protein>
    <submittedName>
        <fullName evidence="2">Uncharacterized protein</fullName>
    </submittedName>
</protein>
<feature type="compositionally biased region" description="Basic and acidic residues" evidence="1">
    <location>
        <begin position="405"/>
        <end position="414"/>
    </location>
</feature>
<keyword evidence="3" id="KW-1185">Reference proteome</keyword>
<dbReference type="OrthoDB" id="808414at2759"/>
<proteinExistence type="predicted"/>
<dbReference type="Proteomes" id="UP000663760">
    <property type="component" value="Chromosome 5"/>
</dbReference>
<evidence type="ECO:0000256" key="1">
    <source>
        <dbReference type="SAM" id="MobiDB-lite"/>
    </source>
</evidence>
<feature type="region of interest" description="Disordered" evidence="1">
    <location>
        <begin position="506"/>
        <end position="541"/>
    </location>
</feature>
<evidence type="ECO:0000313" key="3">
    <source>
        <dbReference type="Proteomes" id="UP000663760"/>
    </source>
</evidence>
<feature type="compositionally biased region" description="Polar residues" evidence="1">
    <location>
        <begin position="520"/>
        <end position="533"/>
    </location>
</feature>
<organism evidence="2 3">
    <name type="scientific">Spirodela intermedia</name>
    <name type="common">Intermediate duckweed</name>
    <dbReference type="NCBI Taxonomy" id="51605"/>
    <lineage>
        <taxon>Eukaryota</taxon>
        <taxon>Viridiplantae</taxon>
        <taxon>Streptophyta</taxon>
        <taxon>Embryophyta</taxon>
        <taxon>Tracheophyta</taxon>
        <taxon>Spermatophyta</taxon>
        <taxon>Magnoliopsida</taxon>
        <taxon>Liliopsida</taxon>
        <taxon>Araceae</taxon>
        <taxon>Lemnoideae</taxon>
        <taxon>Spirodela</taxon>
    </lineage>
</organism>